<dbReference type="WBParaSite" id="nRc.2.0.1.t21592-RA">
    <property type="protein sequence ID" value="nRc.2.0.1.t21592-RA"/>
    <property type="gene ID" value="nRc.2.0.1.g21592"/>
</dbReference>
<keyword evidence="1" id="KW-1185">Reference proteome</keyword>
<dbReference type="Proteomes" id="UP000887565">
    <property type="component" value="Unplaced"/>
</dbReference>
<protein>
    <submittedName>
        <fullName evidence="2">Uncharacterized protein</fullName>
    </submittedName>
</protein>
<name>A0A915J548_ROMCU</name>
<evidence type="ECO:0000313" key="1">
    <source>
        <dbReference type="Proteomes" id="UP000887565"/>
    </source>
</evidence>
<dbReference type="AlphaFoldDB" id="A0A915J548"/>
<proteinExistence type="predicted"/>
<sequence length="378" mass="42489">MPSALIIFDLCQHWQAFQSGDAGTIVGVIGDGIATATDVTAVTLEILAGLNVISAVSWSGASLAALLLLGVNIYDSVRTTKHINHIVPLTNSKMAGEFFRAPFQINPEMHLQDLLDEKSMNDNMMEDSADRFKCSKDTGYYSRPSQKSFKTSCTKKKMITYNTYPTLGVYVNEVEDEYGREGFNELKLTSYDLPGPLTFQVLNDGSKIQMQNNCKKCLNNVPLDLMNMKRIVRRVNKQKTLYADCQLEEVDFKGGVDMISEDKIIIEDYENCKLGEVTDTFTIGTSKLLKINVQKHTFFTPPVRYNNKTEVIIITPKDDIDHVIIDHSINGIAFLKCNQSSMVTSNVENKENRYDAKTESAPLVTVILLNYFEVSEYF</sequence>
<accession>A0A915J548</accession>
<evidence type="ECO:0000313" key="2">
    <source>
        <dbReference type="WBParaSite" id="nRc.2.0.1.t21592-RA"/>
    </source>
</evidence>
<organism evidence="1 2">
    <name type="scientific">Romanomermis culicivorax</name>
    <name type="common">Nematode worm</name>
    <dbReference type="NCBI Taxonomy" id="13658"/>
    <lineage>
        <taxon>Eukaryota</taxon>
        <taxon>Metazoa</taxon>
        <taxon>Ecdysozoa</taxon>
        <taxon>Nematoda</taxon>
        <taxon>Enoplea</taxon>
        <taxon>Dorylaimia</taxon>
        <taxon>Mermithida</taxon>
        <taxon>Mermithoidea</taxon>
        <taxon>Mermithidae</taxon>
        <taxon>Romanomermis</taxon>
    </lineage>
</organism>
<reference evidence="2" key="1">
    <citation type="submission" date="2022-11" db="UniProtKB">
        <authorList>
            <consortium name="WormBaseParasite"/>
        </authorList>
    </citation>
    <scope>IDENTIFICATION</scope>
</reference>